<dbReference type="GO" id="GO:0016020">
    <property type="term" value="C:membrane"/>
    <property type="evidence" value="ECO:0007669"/>
    <property type="project" value="UniProtKB-SubCell"/>
</dbReference>
<feature type="transmembrane region" description="Helical" evidence="5">
    <location>
        <begin position="41"/>
        <end position="65"/>
    </location>
</feature>
<evidence type="ECO:0000256" key="2">
    <source>
        <dbReference type="ARBA" id="ARBA00022692"/>
    </source>
</evidence>
<comment type="caution">
    <text evidence="6">The sequence shown here is derived from an EMBL/GenBank/DDBJ whole genome shotgun (WGS) entry which is preliminary data.</text>
</comment>
<dbReference type="Gene3D" id="1.20.1530.20">
    <property type="match status" value="1"/>
</dbReference>
<sequence>MDSANLSQLLLPVALFLIMFGIGLSLTPADFLRLTQQPKPVVLGVALQLVGLPAFGFLVICVFSLPPVYAVGIAILTFAPGGATSNMISYLCRADTALSVSLTALASVVTPLSLPLMSYVAVGYFMGLSVEVNVPILQTITKLIVISLLPVALGMWLRHYKVAIAMRLQPVIKWASLLFMLTVVIGLLVANRDQLWELSSVAVPAVLTLSVGAMALGALIARIARLPWEQALTLGIETGIQNAGLALVITGTVLQDQAMSTVVLMYGILMQVPAILLVLYRNLPAGKSRWVMPPS</sequence>
<evidence type="ECO:0000313" key="6">
    <source>
        <dbReference type="EMBL" id="RVU30614.1"/>
    </source>
</evidence>
<dbReference type="PANTHER" id="PTHR10361">
    <property type="entry name" value="SODIUM-BILE ACID COTRANSPORTER"/>
    <property type="match status" value="1"/>
</dbReference>
<reference evidence="6 7" key="1">
    <citation type="submission" date="2019-01" db="EMBL/GenBank/DDBJ databases">
        <authorList>
            <person name="Chen W.-M."/>
        </authorList>
    </citation>
    <scope>NUCLEOTIDE SEQUENCE [LARGE SCALE GENOMIC DNA]</scope>
    <source>
        <strain evidence="6 7">HPM-16</strain>
    </source>
</reference>
<feature type="transmembrane region" description="Helical" evidence="5">
    <location>
        <begin position="260"/>
        <end position="280"/>
    </location>
</feature>
<dbReference type="InterPro" id="IPR002657">
    <property type="entry name" value="BilAc:Na_symport/Acr3"/>
</dbReference>
<keyword evidence="4 5" id="KW-0472">Membrane</keyword>
<keyword evidence="3 5" id="KW-1133">Transmembrane helix</keyword>
<evidence type="ECO:0000256" key="4">
    <source>
        <dbReference type="ARBA" id="ARBA00023136"/>
    </source>
</evidence>
<name>A0A437Q7U4_9GAMM</name>
<dbReference type="InterPro" id="IPR004710">
    <property type="entry name" value="Bilac:Na_transpt"/>
</dbReference>
<evidence type="ECO:0000256" key="5">
    <source>
        <dbReference type="SAM" id="Phobius"/>
    </source>
</evidence>
<feature type="transmembrane region" description="Helical" evidence="5">
    <location>
        <begin position="202"/>
        <end position="224"/>
    </location>
</feature>
<proteinExistence type="predicted"/>
<keyword evidence="2 5" id="KW-0812">Transmembrane</keyword>
<keyword evidence="7" id="KW-1185">Reference proteome</keyword>
<evidence type="ECO:0000256" key="3">
    <source>
        <dbReference type="ARBA" id="ARBA00022989"/>
    </source>
</evidence>
<dbReference type="Proteomes" id="UP000282818">
    <property type="component" value="Unassembled WGS sequence"/>
</dbReference>
<comment type="subcellular location">
    <subcellularLocation>
        <location evidence="1">Membrane</location>
        <topology evidence="1">Multi-pass membrane protein</topology>
    </subcellularLocation>
</comment>
<evidence type="ECO:0000313" key="7">
    <source>
        <dbReference type="Proteomes" id="UP000282818"/>
    </source>
</evidence>
<protein>
    <submittedName>
        <fullName evidence="6">Bile acid:sodium symporter family protein</fullName>
    </submittedName>
</protein>
<dbReference type="InterPro" id="IPR038770">
    <property type="entry name" value="Na+/solute_symporter_sf"/>
</dbReference>
<dbReference type="PANTHER" id="PTHR10361:SF24">
    <property type="entry name" value="P3 PROTEIN"/>
    <property type="match status" value="1"/>
</dbReference>
<accession>A0A437Q7U4</accession>
<dbReference type="RefSeq" id="WP_127694149.1">
    <property type="nucleotide sequence ID" value="NZ_SACQ01000004.1"/>
</dbReference>
<organism evidence="6 7">
    <name type="scientific">Neptunomonas marina</name>
    <dbReference type="NCBI Taxonomy" id="1815562"/>
    <lineage>
        <taxon>Bacteria</taxon>
        <taxon>Pseudomonadati</taxon>
        <taxon>Pseudomonadota</taxon>
        <taxon>Gammaproteobacteria</taxon>
        <taxon>Oceanospirillales</taxon>
        <taxon>Oceanospirillaceae</taxon>
        <taxon>Neptunomonas</taxon>
    </lineage>
</organism>
<evidence type="ECO:0000256" key="1">
    <source>
        <dbReference type="ARBA" id="ARBA00004141"/>
    </source>
</evidence>
<dbReference type="Pfam" id="PF01758">
    <property type="entry name" value="SBF"/>
    <property type="match status" value="1"/>
</dbReference>
<feature type="transmembrane region" description="Helical" evidence="5">
    <location>
        <begin position="171"/>
        <end position="190"/>
    </location>
</feature>
<dbReference type="EMBL" id="SACQ01000004">
    <property type="protein sequence ID" value="RVU30614.1"/>
    <property type="molecule type" value="Genomic_DNA"/>
</dbReference>
<feature type="transmembrane region" description="Helical" evidence="5">
    <location>
        <begin position="71"/>
        <end position="92"/>
    </location>
</feature>
<feature type="transmembrane region" description="Helical" evidence="5">
    <location>
        <begin position="6"/>
        <end position="29"/>
    </location>
</feature>
<gene>
    <name evidence="6" type="ORF">EOE65_09855</name>
</gene>
<dbReference type="AlphaFoldDB" id="A0A437Q7U4"/>
<feature type="transmembrane region" description="Helical" evidence="5">
    <location>
        <begin position="139"/>
        <end position="159"/>
    </location>
</feature>
<feature type="transmembrane region" description="Helical" evidence="5">
    <location>
        <begin position="231"/>
        <end position="254"/>
    </location>
</feature>
<feature type="transmembrane region" description="Helical" evidence="5">
    <location>
        <begin position="104"/>
        <end position="127"/>
    </location>
</feature>